<reference evidence="2 3" key="1">
    <citation type="submission" date="2019-12" db="EMBL/GenBank/DDBJ databases">
        <title>Genomic-based taxomic classification of the family Erythrobacteraceae.</title>
        <authorList>
            <person name="Xu L."/>
        </authorList>
    </citation>
    <scope>NUCLEOTIDE SEQUENCE [LARGE SCALE GENOMIC DNA]</scope>
    <source>
        <strain evidence="2 3">H32</strain>
    </source>
</reference>
<proteinExistence type="predicted"/>
<dbReference type="RefSeq" id="WP_160734243.1">
    <property type="nucleotide sequence ID" value="NZ_WTYO01000006.1"/>
</dbReference>
<evidence type="ECO:0000313" key="2">
    <source>
        <dbReference type="EMBL" id="MXO69618.1"/>
    </source>
</evidence>
<sequence>MAGGGLTAAGAALAVVAVLVLRLSWGRPGRSHALNAAGWALAALGLAAGCSAAGAWGLAVVTLWAMGAACCILAREAWASPRARAPASRRRAGIMPEGDASLHLGRRALTFVLVAAAGFAASVAFAVGVRWFAAAMGAGEADANVLALFAAPVVWTAIAFMVLMAASRRRQLVILALAAAPALTVLL</sequence>
<feature type="transmembrane region" description="Helical" evidence="1">
    <location>
        <begin position="111"/>
        <end position="133"/>
    </location>
</feature>
<dbReference type="Proteomes" id="UP000444401">
    <property type="component" value="Unassembled WGS sequence"/>
</dbReference>
<keyword evidence="1" id="KW-1133">Transmembrane helix</keyword>
<accession>A0ABW9UYR6</accession>
<dbReference type="EMBL" id="WTYO01000006">
    <property type="protein sequence ID" value="MXO69618.1"/>
    <property type="molecule type" value="Genomic_DNA"/>
</dbReference>
<keyword evidence="1" id="KW-0812">Transmembrane</keyword>
<evidence type="ECO:0000256" key="1">
    <source>
        <dbReference type="SAM" id="Phobius"/>
    </source>
</evidence>
<name>A0ABW9UYR6_9SPHN</name>
<feature type="transmembrane region" description="Helical" evidence="1">
    <location>
        <begin position="145"/>
        <end position="166"/>
    </location>
</feature>
<organism evidence="2 3">
    <name type="scientific">Pelagerythrobacter marinus</name>
    <dbReference type="NCBI Taxonomy" id="538382"/>
    <lineage>
        <taxon>Bacteria</taxon>
        <taxon>Pseudomonadati</taxon>
        <taxon>Pseudomonadota</taxon>
        <taxon>Alphaproteobacteria</taxon>
        <taxon>Sphingomonadales</taxon>
        <taxon>Erythrobacteraceae</taxon>
        <taxon>Pelagerythrobacter</taxon>
    </lineage>
</organism>
<feature type="transmembrane region" description="Helical" evidence="1">
    <location>
        <begin position="32"/>
        <end position="49"/>
    </location>
</feature>
<protein>
    <submittedName>
        <fullName evidence="2">Uncharacterized protein</fullName>
    </submittedName>
</protein>
<keyword evidence="1" id="KW-0472">Membrane</keyword>
<feature type="transmembrane region" description="Helical" evidence="1">
    <location>
        <begin position="6"/>
        <end position="25"/>
    </location>
</feature>
<keyword evidence="3" id="KW-1185">Reference proteome</keyword>
<gene>
    <name evidence="2" type="ORF">GRI72_12385</name>
</gene>
<evidence type="ECO:0000313" key="3">
    <source>
        <dbReference type="Proteomes" id="UP000444401"/>
    </source>
</evidence>
<comment type="caution">
    <text evidence="2">The sequence shown here is derived from an EMBL/GenBank/DDBJ whole genome shotgun (WGS) entry which is preliminary data.</text>
</comment>